<dbReference type="NCBIfam" id="TIGR02985">
    <property type="entry name" value="Sig70_bacteroi1"/>
    <property type="match status" value="1"/>
</dbReference>
<dbReference type="InterPro" id="IPR039425">
    <property type="entry name" value="RNA_pol_sigma-70-like"/>
</dbReference>
<evidence type="ECO:0000313" key="8">
    <source>
        <dbReference type="Proteomes" id="UP000033047"/>
    </source>
</evidence>
<evidence type="ECO:0000256" key="1">
    <source>
        <dbReference type="ARBA" id="ARBA00010641"/>
    </source>
</evidence>
<dbReference type="AlphaFoldDB" id="A0A0F5JIV8"/>
<evidence type="ECO:0000256" key="4">
    <source>
        <dbReference type="ARBA" id="ARBA00023163"/>
    </source>
</evidence>
<keyword evidence="4" id="KW-0804">Transcription</keyword>
<evidence type="ECO:0000256" key="3">
    <source>
        <dbReference type="ARBA" id="ARBA00023082"/>
    </source>
</evidence>
<name>A0A0F5JIV8_9BACT</name>
<dbReference type="PATRIC" id="fig|927665.4.peg.1213"/>
<dbReference type="InterPro" id="IPR014284">
    <property type="entry name" value="RNA_pol_sigma-70_dom"/>
</dbReference>
<dbReference type="InterPro" id="IPR013249">
    <property type="entry name" value="RNA_pol_sigma70_r4_t2"/>
</dbReference>
<comment type="similarity">
    <text evidence="1">Belongs to the sigma-70 factor family. ECF subfamily.</text>
</comment>
<dbReference type="HOGENOM" id="CLU_047691_4_1_10"/>
<dbReference type="GO" id="GO:0006352">
    <property type="term" value="P:DNA-templated transcription initiation"/>
    <property type="evidence" value="ECO:0007669"/>
    <property type="project" value="InterPro"/>
</dbReference>
<dbReference type="NCBIfam" id="TIGR02937">
    <property type="entry name" value="sigma70-ECF"/>
    <property type="match status" value="1"/>
</dbReference>
<accession>A0A0F5JIV8</accession>
<keyword evidence="2" id="KW-0805">Transcription regulation</keyword>
<gene>
    <name evidence="7" type="ORF">HMPREF1535_01188</name>
</gene>
<evidence type="ECO:0000313" key="7">
    <source>
        <dbReference type="EMBL" id="KKB57741.1"/>
    </source>
</evidence>
<keyword evidence="3" id="KW-0731">Sigma factor</keyword>
<dbReference type="GO" id="GO:0003677">
    <property type="term" value="F:DNA binding"/>
    <property type="evidence" value="ECO:0007669"/>
    <property type="project" value="InterPro"/>
</dbReference>
<dbReference type="Pfam" id="PF04542">
    <property type="entry name" value="Sigma70_r2"/>
    <property type="match status" value="1"/>
</dbReference>
<evidence type="ECO:0000256" key="2">
    <source>
        <dbReference type="ARBA" id="ARBA00023015"/>
    </source>
</evidence>
<reference evidence="7 8" key="1">
    <citation type="submission" date="2013-04" db="EMBL/GenBank/DDBJ databases">
        <title>The Genome Sequence of Parabacteroides goldsteinii DSM 19448.</title>
        <authorList>
            <consortium name="The Broad Institute Genomics Platform"/>
            <person name="Earl A."/>
            <person name="Ward D."/>
            <person name="Feldgarden M."/>
            <person name="Gevers D."/>
            <person name="Martens E."/>
            <person name="Sakamoto M."/>
            <person name="Benno Y."/>
            <person name="Song Y."/>
            <person name="Liu C."/>
            <person name="Lee J."/>
            <person name="Bolanos M."/>
            <person name="Vaisanen M.L."/>
            <person name="Finegold S.M."/>
            <person name="Walker B."/>
            <person name="Young S."/>
            <person name="Zeng Q."/>
            <person name="Gargeya S."/>
            <person name="Fitzgerald M."/>
            <person name="Haas B."/>
            <person name="Abouelleil A."/>
            <person name="Allen A.W."/>
            <person name="Alvarado L."/>
            <person name="Arachchi H.M."/>
            <person name="Berlin A.M."/>
            <person name="Chapman S.B."/>
            <person name="Gainer-Dewar J."/>
            <person name="Goldberg J."/>
            <person name="Griggs A."/>
            <person name="Gujja S."/>
            <person name="Hansen M."/>
            <person name="Howarth C."/>
            <person name="Imamovic A."/>
            <person name="Ireland A."/>
            <person name="Larimer J."/>
            <person name="McCowan C."/>
            <person name="Murphy C."/>
            <person name="Pearson M."/>
            <person name="Poon T.W."/>
            <person name="Priest M."/>
            <person name="Roberts A."/>
            <person name="Saif S."/>
            <person name="Shea T."/>
            <person name="Sisk P."/>
            <person name="Sykes S."/>
            <person name="Wortman J."/>
            <person name="Nusbaum C."/>
            <person name="Birren B."/>
        </authorList>
    </citation>
    <scope>NUCLEOTIDE SEQUENCE [LARGE SCALE GENOMIC DNA]</scope>
    <source>
        <strain evidence="7 8">DSM 19448</strain>
    </source>
</reference>
<dbReference type="SUPFAM" id="SSF88946">
    <property type="entry name" value="Sigma2 domain of RNA polymerase sigma factors"/>
    <property type="match status" value="1"/>
</dbReference>
<organism evidence="7 8">
    <name type="scientific">Parabacteroides goldsteinii DSM 19448 = WAL 12034</name>
    <dbReference type="NCBI Taxonomy" id="927665"/>
    <lineage>
        <taxon>Bacteria</taxon>
        <taxon>Pseudomonadati</taxon>
        <taxon>Bacteroidota</taxon>
        <taxon>Bacteroidia</taxon>
        <taxon>Bacteroidales</taxon>
        <taxon>Tannerellaceae</taxon>
        <taxon>Parabacteroides</taxon>
    </lineage>
</organism>
<dbReference type="InterPro" id="IPR007627">
    <property type="entry name" value="RNA_pol_sigma70_r2"/>
</dbReference>
<dbReference type="STRING" id="927665.HMPREF1535_01188"/>
<sequence length="186" mass="22002">MMEVDRESEYLEKLGQGDHKSFDALFMLYHPRVKNFLKGFIKDEEEACDMAQDIFFKVWTNRESISKVSSLKAYLFRMARNMVYDYYEHSLVKESYEQKLQSSSSAYTDLIEEDIYAKELSILIDIAIEQMPEQRRRIFKMSRKEGLSNEEISQKLQINKRTVENHVSQALADLREVVRGAFLLLF</sequence>
<proteinExistence type="inferred from homology"/>
<evidence type="ECO:0000259" key="5">
    <source>
        <dbReference type="Pfam" id="PF04542"/>
    </source>
</evidence>
<dbReference type="Gene3D" id="1.10.1740.10">
    <property type="match status" value="1"/>
</dbReference>
<evidence type="ECO:0000259" key="6">
    <source>
        <dbReference type="Pfam" id="PF08281"/>
    </source>
</evidence>
<dbReference type="EMBL" id="AQHV01000008">
    <property type="protein sequence ID" value="KKB57741.1"/>
    <property type="molecule type" value="Genomic_DNA"/>
</dbReference>
<dbReference type="Pfam" id="PF08281">
    <property type="entry name" value="Sigma70_r4_2"/>
    <property type="match status" value="1"/>
</dbReference>
<dbReference type="SUPFAM" id="SSF88659">
    <property type="entry name" value="Sigma3 and sigma4 domains of RNA polymerase sigma factors"/>
    <property type="match status" value="1"/>
</dbReference>
<feature type="domain" description="RNA polymerase sigma factor 70 region 4 type 2" evidence="6">
    <location>
        <begin position="127"/>
        <end position="174"/>
    </location>
</feature>
<dbReference type="Proteomes" id="UP000033047">
    <property type="component" value="Unassembled WGS sequence"/>
</dbReference>
<dbReference type="Gene3D" id="1.10.10.10">
    <property type="entry name" value="Winged helix-like DNA-binding domain superfamily/Winged helix DNA-binding domain"/>
    <property type="match status" value="1"/>
</dbReference>
<dbReference type="PANTHER" id="PTHR43133">
    <property type="entry name" value="RNA POLYMERASE ECF-TYPE SIGMA FACTO"/>
    <property type="match status" value="1"/>
</dbReference>
<comment type="caution">
    <text evidence="7">The sequence shown here is derived from an EMBL/GenBank/DDBJ whole genome shotgun (WGS) entry which is preliminary data.</text>
</comment>
<feature type="domain" description="RNA polymerase sigma-70 region 2" evidence="5">
    <location>
        <begin position="25"/>
        <end position="87"/>
    </location>
</feature>
<dbReference type="GO" id="GO:0016987">
    <property type="term" value="F:sigma factor activity"/>
    <property type="evidence" value="ECO:0007669"/>
    <property type="project" value="UniProtKB-KW"/>
</dbReference>
<dbReference type="InterPro" id="IPR036388">
    <property type="entry name" value="WH-like_DNA-bd_sf"/>
</dbReference>
<dbReference type="InterPro" id="IPR014327">
    <property type="entry name" value="RNA_pol_sigma70_bacteroid"/>
</dbReference>
<dbReference type="InterPro" id="IPR013325">
    <property type="entry name" value="RNA_pol_sigma_r2"/>
</dbReference>
<dbReference type="PANTHER" id="PTHR43133:SF46">
    <property type="entry name" value="RNA POLYMERASE SIGMA-70 FACTOR ECF SUBFAMILY"/>
    <property type="match status" value="1"/>
</dbReference>
<protein>
    <submittedName>
        <fullName evidence="7">RNA polymerase sigma-70 factor</fullName>
    </submittedName>
</protein>
<dbReference type="RefSeq" id="WP_007655585.1">
    <property type="nucleotide sequence ID" value="NZ_KQ033912.1"/>
</dbReference>
<dbReference type="InterPro" id="IPR013324">
    <property type="entry name" value="RNA_pol_sigma_r3/r4-like"/>
</dbReference>